<feature type="region of interest" description="Disordered" evidence="1">
    <location>
        <begin position="25"/>
        <end position="104"/>
    </location>
</feature>
<feature type="compositionally biased region" description="Basic and acidic residues" evidence="1">
    <location>
        <begin position="200"/>
        <end position="222"/>
    </location>
</feature>
<evidence type="ECO:0000256" key="1">
    <source>
        <dbReference type="SAM" id="MobiDB-lite"/>
    </source>
</evidence>
<feature type="compositionally biased region" description="Low complexity" evidence="1">
    <location>
        <begin position="28"/>
        <end position="44"/>
    </location>
</feature>
<feature type="region of interest" description="Disordered" evidence="1">
    <location>
        <begin position="116"/>
        <end position="170"/>
    </location>
</feature>
<reference evidence="4" key="2">
    <citation type="submission" date="2015-08" db="UniProtKB">
        <authorList>
            <consortium name="WormBaseParasite"/>
        </authorList>
    </citation>
    <scope>IDENTIFICATION</scope>
</reference>
<evidence type="ECO:0000256" key="2">
    <source>
        <dbReference type="SAM" id="SignalP"/>
    </source>
</evidence>
<organism evidence="3 4">
    <name type="scientific">Strongyloides venezuelensis</name>
    <name type="common">Threadworm</name>
    <dbReference type="NCBI Taxonomy" id="75913"/>
    <lineage>
        <taxon>Eukaryota</taxon>
        <taxon>Metazoa</taxon>
        <taxon>Ecdysozoa</taxon>
        <taxon>Nematoda</taxon>
        <taxon>Chromadorea</taxon>
        <taxon>Rhabditida</taxon>
        <taxon>Tylenchina</taxon>
        <taxon>Panagrolaimomorpha</taxon>
        <taxon>Strongyloidoidea</taxon>
        <taxon>Strongyloididae</taxon>
        <taxon>Strongyloides</taxon>
    </lineage>
</organism>
<dbReference type="WBParaSite" id="SVE_1943000.1">
    <property type="protein sequence ID" value="SVE_1943000.1"/>
    <property type="gene ID" value="SVE_1943000"/>
</dbReference>
<keyword evidence="2" id="KW-0732">Signal</keyword>
<dbReference type="AlphaFoldDB" id="A0A0K0G3X1"/>
<feature type="region of interest" description="Disordered" evidence="1">
    <location>
        <begin position="191"/>
        <end position="231"/>
    </location>
</feature>
<keyword evidence="3" id="KW-1185">Reference proteome</keyword>
<evidence type="ECO:0000313" key="3">
    <source>
        <dbReference type="Proteomes" id="UP000035680"/>
    </source>
</evidence>
<dbReference type="Proteomes" id="UP000035680">
    <property type="component" value="Unassembled WGS sequence"/>
</dbReference>
<reference evidence="3" key="1">
    <citation type="submission" date="2014-07" db="EMBL/GenBank/DDBJ databases">
        <authorList>
            <person name="Martin A.A"/>
            <person name="De Silva N."/>
        </authorList>
    </citation>
    <scope>NUCLEOTIDE SEQUENCE</scope>
</reference>
<sequence length="339" mass="37759">MRFIKYLTIFILLAVQYSFQESSSENALSTDTSSSAEKSLSSEDVLSPEDGLTQNGGESEPISQEASPLGNTEETGENMENVDQNLNSEVSNDEDNNTSKSLPLVHCDVPNVEEHMEEIDSNSDKEDDNNEEVELPEKSTSDESEANEVGEEHISDSSDDNDINEEIKSYEYEPIIDRGFIVDPADLLDPSEIKTSTEVPETKSVSDKSVSDFKKKVDHDTNNDVSKNSFMNGLRNLKSKTSSFFESTKNRVNNLFKHSKNSFGSFFKSSKSTLKNSPKNLKNRFSGFFKKKQSKKLVSNGADKREKRSVLAQSAKKLGKDITNGLKKAVNATKKLFKN</sequence>
<name>A0A0K0G3X1_STRVS</name>
<protein>
    <submittedName>
        <fullName evidence="4">Rhoptry-associated membrane antigen</fullName>
    </submittedName>
</protein>
<accession>A0A0K0G3X1</accession>
<feature type="signal peptide" evidence="2">
    <location>
        <begin position="1"/>
        <end position="24"/>
    </location>
</feature>
<evidence type="ECO:0000313" key="4">
    <source>
        <dbReference type="WBParaSite" id="SVE_1943000.1"/>
    </source>
</evidence>
<feature type="compositionally biased region" description="Polar residues" evidence="1">
    <location>
        <begin position="52"/>
        <end position="66"/>
    </location>
</feature>
<feature type="chain" id="PRO_5005330475" evidence="2">
    <location>
        <begin position="25"/>
        <end position="339"/>
    </location>
</feature>
<feature type="compositionally biased region" description="Acidic residues" evidence="1">
    <location>
        <begin position="116"/>
        <end position="134"/>
    </location>
</feature>
<feature type="compositionally biased region" description="Low complexity" evidence="1">
    <location>
        <begin position="70"/>
        <end position="81"/>
    </location>
</feature>
<proteinExistence type="predicted"/>